<comment type="catalytic activity">
    <reaction evidence="4">
        <text>3-hydroxy-L-kynurenine + H2O = 3-hydroxyanthranilate + L-alanine + H(+)</text>
        <dbReference type="Rhea" id="RHEA:25143"/>
        <dbReference type="ChEBI" id="CHEBI:15377"/>
        <dbReference type="ChEBI" id="CHEBI:15378"/>
        <dbReference type="ChEBI" id="CHEBI:36559"/>
        <dbReference type="ChEBI" id="CHEBI:57972"/>
        <dbReference type="ChEBI" id="CHEBI:58125"/>
        <dbReference type="EC" id="3.7.1.3"/>
    </reaction>
</comment>
<evidence type="ECO:0000313" key="5">
    <source>
        <dbReference type="EMBL" id="NRN67185.1"/>
    </source>
</evidence>
<evidence type="ECO:0000256" key="4">
    <source>
        <dbReference type="PIRNR" id="PIRNR038800"/>
    </source>
</evidence>
<dbReference type="EC" id="3.7.1.3" evidence="4"/>
<evidence type="ECO:0000256" key="3">
    <source>
        <dbReference type="ARBA" id="ARBA00022898"/>
    </source>
</evidence>
<comment type="pathway">
    <text evidence="4">Cofactor biosynthesis; NAD(+) biosynthesis; quinolinate from L-kynurenine: step 2/3.</text>
</comment>
<dbReference type="InterPro" id="IPR015424">
    <property type="entry name" value="PyrdxlP-dep_Trfase"/>
</dbReference>
<dbReference type="RefSeq" id="WP_173134509.1">
    <property type="nucleotide sequence ID" value="NZ_CBCSGW010000010.1"/>
</dbReference>
<dbReference type="PANTHER" id="PTHR14084">
    <property type="entry name" value="KYNURENINASE"/>
    <property type="match status" value="1"/>
</dbReference>
<keyword evidence="5" id="KW-0808">Transferase</keyword>
<comment type="cofactor">
    <cofactor evidence="4">
        <name>pyridoxal 5'-phosphate</name>
        <dbReference type="ChEBI" id="CHEBI:597326"/>
    </cofactor>
</comment>
<reference evidence="5 6" key="1">
    <citation type="submission" date="2020-01" db="EMBL/GenBank/DDBJ databases">
        <title>Kibdelosporangium persica a novel Actinomycetes from a hot desert in Iran.</title>
        <authorList>
            <person name="Safaei N."/>
            <person name="Zaburannyi N."/>
            <person name="Mueller R."/>
            <person name="Wink J."/>
        </authorList>
    </citation>
    <scope>NUCLEOTIDE SEQUENCE [LARGE SCALE GENOMIC DNA]</scope>
    <source>
        <strain evidence="5 6">4NS15</strain>
    </source>
</reference>
<sequence length="417" mass="44783">MNPTLDQAERLDADDELAVYRDRFVPIEDPGVVAYLDGNSLGRPLLAAAERLQDLVRHDWGSRLIRSWEEGWLTLPERIGDELGRVALGAAPGQVIVADSTSVCLYKTVRAALALRAGRTEIVTDTANFPTDRFIVDGIAEQTGHTVKWIASDPWSGVRTEEVAAAVSERTAVVVLSHVDYRSAAIADMTAVSRIVHDNGGLVVWDLCHSVGVLPVELDAAGADFAVGCTYKFLNGGPGSPAFLYVNARHHNDFRQPITGWIGAADIFGMTDRFQPAPGIRSALSGTPTILGMAGLEASVALLAEAGIPRIRAKARALGRWVIELADAWLVPLGFTVASPRSDEKRGAHVTLRHPAAESLSRTLIDHGVIIDFRNPDGIRIGLSPLTTGYAEVWHAMSVIRESARTRPAAAGSGTSR</sequence>
<keyword evidence="3 4" id="KW-0663">Pyridoxal phosphate</keyword>
<dbReference type="InterPro" id="IPR015421">
    <property type="entry name" value="PyrdxlP-dep_Trfase_major"/>
</dbReference>
<dbReference type="Gene3D" id="3.90.1150.10">
    <property type="entry name" value="Aspartate Aminotransferase, domain 1"/>
    <property type="match status" value="1"/>
</dbReference>
<organism evidence="5 6">
    <name type="scientific">Kibdelosporangium persicum</name>
    <dbReference type="NCBI Taxonomy" id="2698649"/>
    <lineage>
        <taxon>Bacteria</taxon>
        <taxon>Bacillati</taxon>
        <taxon>Actinomycetota</taxon>
        <taxon>Actinomycetes</taxon>
        <taxon>Pseudonocardiales</taxon>
        <taxon>Pseudonocardiaceae</taxon>
        <taxon>Kibdelosporangium</taxon>
    </lineage>
</organism>
<comment type="catalytic activity">
    <reaction evidence="4">
        <text>L-kynurenine + H2O = anthranilate + L-alanine + H(+)</text>
        <dbReference type="Rhea" id="RHEA:16813"/>
        <dbReference type="ChEBI" id="CHEBI:15377"/>
        <dbReference type="ChEBI" id="CHEBI:15378"/>
        <dbReference type="ChEBI" id="CHEBI:16567"/>
        <dbReference type="ChEBI" id="CHEBI:57959"/>
        <dbReference type="ChEBI" id="CHEBI:57972"/>
        <dbReference type="EC" id="3.7.1.3"/>
    </reaction>
</comment>
<gene>
    <name evidence="5" type="ORF">GC106_44180</name>
</gene>
<dbReference type="Gene3D" id="3.40.640.10">
    <property type="entry name" value="Type I PLP-dependent aspartate aminotransferase-like (Major domain)"/>
    <property type="match status" value="1"/>
</dbReference>
<keyword evidence="2 4" id="KW-0378">Hydrolase</keyword>
<accession>A0ABX2F8Q6</accession>
<proteinExistence type="inferred from homology"/>
<dbReference type="Proteomes" id="UP000763557">
    <property type="component" value="Unassembled WGS sequence"/>
</dbReference>
<comment type="pathway">
    <text evidence="4">Amino-acid degradation; L-kynurenine degradation; L-alanine and anthranilate from L-kynurenine: step 1/1.</text>
</comment>
<dbReference type="PANTHER" id="PTHR14084:SF0">
    <property type="entry name" value="KYNURENINASE"/>
    <property type="match status" value="1"/>
</dbReference>
<comment type="similarity">
    <text evidence="4">Belongs to the kynureninase family.</text>
</comment>
<dbReference type="InterPro" id="IPR010111">
    <property type="entry name" value="Kynureninase"/>
</dbReference>
<evidence type="ECO:0000313" key="6">
    <source>
        <dbReference type="Proteomes" id="UP000763557"/>
    </source>
</evidence>
<dbReference type="PIRSF" id="PIRSF038800">
    <property type="entry name" value="KYNU"/>
    <property type="match status" value="1"/>
</dbReference>
<keyword evidence="1 4" id="KW-0662">Pyridine nucleotide biosynthesis</keyword>
<dbReference type="InterPro" id="IPR015422">
    <property type="entry name" value="PyrdxlP-dep_Trfase_small"/>
</dbReference>
<dbReference type="GO" id="GO:0008483">
    <property type="term" value="F:transaminase activity"/>
    <property type="evidence" value="ECO:0007669"/>
    <property type="project" value="UniProtKB-KW"/>
</dbReference>
<keyword evidence="6" id="KW-1185">Reference proteome</keyword>
<dbReference type="Pfam" id="PF22580">
    <property type="entry name" value="KYNU_C"/>
    <property type="match status" value="1"/>
</dbReference>
<comment type="subunit">
    <text evidence="4">Homodimer.</text>
</comment>
<protein>
    <recommendedName>
        <fullName evidence="4">Kynureninase</fullName>
        <ecNumber evidence="4">3.7.1.3</ecNumber>
    </recommendedName>
</protein>
<dbReference type="EMBL" id="JAAATY010000013">
    <property type="protein sequence ID" value="NRN67185.1"/>
    <property type="molecule type" value="Genomic_DNA"/>
</dbReference>
<name>A0ABX2F8Q6_9PSEU</name>
<evidence type="ECO:0000256" key="2">
    <source>
        <dbReference type="ARBA" id="ARBA00022801"/>
    </source>
</evidence>
<dbReference type="SUPFAM" id="SSF53383">
    <property type="entry name" value="PLP-dependent transferases"/>
    <property type="match status" value="1"/>
</dbReference>
<comment type="function">
    <text evidence="4">Catalyzes the cleavage of L-kynurenine (L-Kyn) and L-3-hydroxykynurenine (L-3OHKyn) into anthranilic acid (AA) and 3-hydroxyanthranilic acid (3-OHAA), respectively.</text>
</comment>
<keyword evidence="5" id="KW-0032">Aminotransferase</keyword>
<comment type="caution">
    <text evidence="5">The sequence shown here is derived from an EMBL/GenBank/DDBJ whole genome shotgun (WGS) entry which is preliminary data.</text>
</comment>
<evidence type="ECO:0000256" key="1">
    <source>
        <dbReference type="ARBA" id="ARBA00022642"/>
    </source>
</evidence>